<proteinExistence type="predicted"/>
<evidence type="ECO:0000313" key="2">
    <source>
        <dbReference type="Proteomes" id="UP000615455"/>
    </source>
</evidence>
<gene>
    <name evidence="1" type="ORF">GCM10008018_48760</name>
</gene>
<organism evidence="1 2">
    <name type="scientific">Paenibacillus marchantiophytorum</name>
    <dbReference type="NCBI Taxonomy" id="1619310"/>
    <lineage>
        <taxon>Bacteria</taxon>
        <taxon>Bacillati</taxon>
        <taxon>Bacillota</taxon>
        <taxon>Bacilli</taxon>
        <taxon>Bacillales</taxon>
        <taxon>Paenibacillaceae</taxon>
        <taxon>Paenibacillus</taxon>
    </lineage>
</organism>
<comment type="caution">
    <text evidence="1">The sequence shown here is derived from an EMBL/GenBank/DDBJ whole genome shotgun (WGS) entry which is preliminary data.</text>
</comment>
<dbReference type="EMBL" id="BMHE01000031">
    <property type="protein sequence ID" value="GFZ96597.1"/>
    <property type="molecule type" value="Genomic_DNA"/>
</dbReference>
<accession>A0ABQ1F2J3</accession>
<reference evidence="2" key="1">
    <citation type="journal article" date="2019" name="Int. J. Syst. Evol. Microbiol.">
        <title>The Global Catalogue of Microorganisms (GCM) 10K type strain sequencing project: providing services to taxonomists for standard genome sequencing and annotation.</title>
        <authorList>
            <consortium name="The Broad Institute Genomics Platform"/>
            <consortium name="The Broad Institute Genome Sequencing Center for Infectious Disease"/>
            <person name="Wu L."/>
            <person name="Ma J."/>
        </authorList>
    </citation>
    <scope>NUCLEOTIDE SEQUENCE [LARGE SCALE GENOMIC DNA]</scope>
    <source>
        <strain evidence="2">CGMCC 1.15043</strain>
    </source>
</reference>
<evidence type="ECO:0000313" key="1">
    <source>
        <dbReference type="EMBL" id="GFZ96597.1"/>
    </source>
</evidence>
<dbReference type="Proteomes" id="UP000615455">
    <property type="component" value="Unassembled WGS sequence"/>
</dbReference>
<protein>
    <submittedName>
        <fullName evidence="1">Uncharacterized protein</fullName>
    </submittedName>
</protein>
<name>A0ABQ1F2J3_9BACL</name>
<keyword evidence="2" id="KW-1185">Reference proteome</keyword>
<sequence length="45" mass="5189">MLLRVCHCENDAQEIEISHSQDLSLETFSHLWLSQKHATVVGRLL</sequence>